<dbReference type="AlphaFoldDB" id="A0A5B7HPR3"/>
<sequence length="85" mass="9638">MLSLMFSFSSVRISCACLGKSAYLRARQDTRHQTRHSSKDVMVRESRPFHTGDERTRHTKVGLTLVAMYVHTGRDARRDIRSGGG</sequence>
<accession>A0A5B7HPR3</accession>
<gene>
    <name evidence="2" type="ORF">E2C01_067595</name>
</gene>
<reference evidence="2 3" key="1">
    <citation type="submission" date="2019-05" db="EMBL/GenBank/DDBJ databases">
        <title>Another draft genome of Portunus trituberculatus and its Hox gene families provides insights of decapod evolution.</title>
        <authorList>
            <person name="Jeong J.-H."/>
            <person name="Song I."/>
            <person name="Kim S."/>
            <person name="Choi T."/>
            <person name="Kim D."/>
            <person name="Ryu S."/>
            <person name="Kim W."/>
        </authorList>
    </citation>
    <scope>NUCLEOTIDE SEQUENCE [LARGE SCALE GENOMIC DNA]</scope>
    <source>
        <tissue evidence="2">Muscle</tissue>
    </source>
</reference>
<evidence type="ECO:0000313" key="2">
    <source>
        <dbReference type="EMBL" id="MPC73272.1"/>
    </source>
</evidence>
<name>A0A5B7HPR3_PORTR</name>
<proteinExistence type="predicted"/>
<evidence type="ECO:0000256" key="1">
    <source>
        <dbReference type="SAM" id="MobiDB-lite"/>
    </source>
</evidence>
<evidence type="ECO:0000313" key="3">
    <source>
        <dbReference type="Proteomes" id="UP000324222"/>
    </source>
</evidence>
<comment type="caution">
    <text evidence="2">The sequence shown here is derived from an EMBL/GenBank/DDBJ whole genome shotgun (WGS) entry which is preliminary data.</text>
</comment>
<dbReference type="Proteomes" id="UP000324222">
    <property type="component" value="Unassembled WGS sequence"/>
</dbReference>
<organism evidence="2 3">
    <name type="scientific">Portunus trituberculatus</name>
    <name type="common">Swimming crab</name>
    <name type="synonym">Neptunus trituberculatus</name>
    <dbReference type="NCBI Taxonomy" id="210409"/>
    <lineage>
        <taxon>Eukaryota</taxon>
        <taxon>Metazoa</taxon>
        <taxon>Ecdysozoa</taxon>
        <taxon>Arthropoda</taxon>
        <taxon>Crustacea</taxon>
        <taxon>Multicrustacea</taxon>
        <taxon>Malacostraca</taxon>
        <taxon>Eumalacostraca</taxon>
        <taxon>Eucarida</taxon>
        <taxon>Decapoda</taxon>
        <taxon>Pleocyemata</taxon>
        <taxon>Brachyura</taxon>
        <taxon>Eubrachyura</taxon>
        <taxon>Portunoidea</taxon>
        <taxon>Portunidae</taxon>
        <taxon>Portuninae</taxon>
        <taxon>Portunus</taxon>
    </lineage>
</organism>
<feature type="region of interest" description="Disordered" evidence="1">
    <location>
        <begin position="29"/>
        <end position="56"/>
    </location>
</feature>
<keyword evidence="3" id="KW-1185">Reference proteome</keyword>
<dbReference type="EMBL" id="VSRR010036470">
    <property type="protein sequence ID" value="MPC73272.1"/>
    <property type="molecule type" value="Genomic_DNA"/>
</dbReference>
<protein>
    <submittedName>
        <fullName evidence="2">Uncharacterized protein</fullName>
    </submittedName>
</protein>